<organism evidence="1 2">
    <name type="scientific">Melaminivora suipulveris</name>
    <dbReference type="NCBI Taxonomy" id="2109913"/>
    <lineage>
        <taxon>Bacteria</taxon>
        <taxon>Pseudomonadati</taxon>
        <taxon>Pseudomonadota</taxon>
        <taxon>Betaproteobacteria</taxon>
        <taxon>Burkholderiales</taxon>
        <taxon>Comamonadaceae</taxon>
        <taxon>Melaminivora</taxon>
    </lineage>
</organism>
<proteinExistence type="predicted"/>
<dbReference type="KEGG" id="mela:C6568_17365"/>
<protein>
    <submittedName>
        <fullName evidence="1">Uncharacterized protein</fullName>
    </submittedName>
</protein>
<sequence>MSRPIDLLAIAQAAVQYADAVSDTRQRQQELTDGYAAWRERAGQFDKVQRDSPAWREMLADTAEQYRQLQNARSRQRRAQARLLRLAWQVQQ</sequence>
<dbReference type="Proteomes" id="UP000237925">
    <property type="component" value="Chromosome"/>
</dbReference>
<keyword evidence="2" id="KW-1185">Reference proteome</keyword>
<accession>A0A2R3QGA2</accession>
<evidence type="ECO:0000313" key="2">
    <source>
        <dbReference type="Proteomes" id="UP000237925"/>
    </source>
</evidence>
<dbReference type="AlphaFoldDB" id="A0A2R3QGA2"/>
<dbReference type="EMBL" id="CP027667">
    <property type="protein sequence ID" value="AVO50795.1"/>
    <property type="molecule type" value="Genomic_DNA"/>
</dbReference>
<dbReference type="RefSeq" id="WP_106685188.1">
    <property type="nucleotide sequence ID" value="NZ_CP027667.1"/>
</dbReference>
<dbReference type="OrthoDB" id="8481821at2"/>
<gene>
    <name evidence="1" type="ORF">C6568_17365</name>
</gene>
<reference evidence="1 2" key="1">
    <citation type="submission" date="2018-03" db="EMBL/GenBank/DDBJ databases">
        <title>Genome sequencing of Melaminivora sp.</title>
        <authorList>
            <person name="Kim S.-J."/>
            <person name="Heo J."/>
            <person name="Ahn J.-H."/>
            <person name="Kwon S.-W."/>
        </authorList>
    </citation>
    <scope>NUCLEOTIDE SEQUENCE [LARGE SCALE GENOMIC DNA]</scope>
    <source>
        <strain evidence="1 2">SC2-9</strain>
    </source>
</reference>
<evidence type="ECO:0000313" key="1">
    <source>
        <dbReference type="EMBL" id="AVO50795.1"/>
    </source>
</evidence>
<name>A0A2R3QGA2_9BURK</name>